<name>A0A0K1LLD2_9CAUD</name>
<dbReference type="RefSeq" id="YP_009213487.1">
    <property type="nucleotide sequence ID" value="NC_028954.1"/>
</dbReference>
<organism evidence="1 2">
    <name type="scientific">Rhodobacter phage RcRhea</name>
    <dbReference type="NCBI Taxonomy" id="1662332"/>
    <lineage>
        <taxon>Viruses</taxon>
        <taxon>Duplodnaviria</taxon>
        <taxon>Heunggongvirae</taxon>
        <taxon>Uroviricota</taxon>
        <taxon>Caudoviricetes</taxon>
        <taxon>Cronusvirus</taxon>
        <taxon>Cronusvirus cronus</taxon>
    </lineage>
</organism>
<dbReference type="EMBL" id="KR935216">
    <property type="protein sequence ID" value="AKU43264.1"/>
    <property type="molecule type" value="Genomic_DNA"/>
</dbReference>
<sequence length="135" mass="13900">MSESAILTAARAAVAAALPGGKDWSDDPANIRPDKLDAFAVTVTRDGAVPAAMGSAQEEVQLTIGVEVFTEYGPAQNGRALASVKGEAIRAALRSDPGLAALIDFITGAAMDVDLAKGERRLARATVEMSVLATF</sequence>
<proteinExistence type="predicted"/>
<dbReference type="Proteomes" id="UP000201506">
    <property type="component" value="Segment"/>
</dbReference>
<evidence type="ECO:0000313" key="1">
    <source>
        <dbReference type="EMBL" id="AKU43264.1"/>
    </source>
</evidence>
<dbReference type="GeneID" id="26639939"/>
<gene>
    <name evidence="1" type="ORF">RCRHEA_20</name>
</gene>
<accession>A0A0K1LLD2</accession>
<dbReference type="KEGG" id="vg:26639939"/>
<protein>
    <submittedName>
        <fullName evidence="1">Minor tail protein</fullName>
    </submittedName>
</protein>
<evidence type="ECO:0000313" key="2">
    <source>
        <dbReference type="Proteomes" id="UP000201506"/>
    </source>
</evidence>
<reference evidence="1 2" key="1">
    <citation type="journal article" date="2016" name="Genome Announc.">
        <title>Complete Genome Sequences of Five Bacteriophages That Infect Rhodobacter capsulatus.</title>
        <authorList>
            <person name="Bollivar D.W."/>
            <person name="Bernardoni B."/>
            <person name="Bockman M.R."/>
            <person name="Miller B.M."/>
            <person name="Russell D.A."/>
            <person name="Delesalle V.A."/>
            <person name="Krukonis G.P."/>
            <person name="Hatfull G.F."/>
            <person name="Cross M.R."/>
            <person name="Szewczyk M.M."/>
            <person name="Eppurath A."/>
        </authorList>
    </citation>
    <scope>NUCLEOTIDE SEQUENCE [LARGE SCALE GENOMIC DNA]</scope>
</reference>